<dbReference type="RefSeq" id="WP_072897377.1">
    <property type="nucleotide sequence ID" value="NZ_FQWZ01000004.1"/>
</dbReference>
<evidence type="ECO:0000256" key="4">
    <source>
        <dbReference type="ARBA" id="ARBA00022967"/>
    </source>
</evidence>
<protein>
    <submittedName>
        <fullName evidence="7">Iron complex transport system ATP-binding protein</fullName>
    </submittedName>
</protein>
<keyword evidence="4" id="KW-1278">Translocase</keyword>
<dbReference type="EMBL" id="FQWZ01000004">
    <property type="protein sequence ID" value="SHG99791.1"/>
    <property type="molecule type" value="Genomic_DNA"/>
</dbReference>
<dbReference type="SMART" id="SM00382">
    <property type="entry name" value="AAA"/>
    <property type="match status" value="1"/>
</dbReference>
<dbReference type="SUPFAM" id="SSF52540">
    <property type="entry name" value="P-loop containing nucleoside triphosphate hydrolases"/>
    <property type="match status" value="1"/>
</dbReference>
<dbReference type="InterPro" id="IPR003439">
    <property type="entry name" value="ABC_transporter-like_ATP-bd"/>
</dbReference>
<dbReference type="Pfam" id="PF00005">
    <property type="entry name" value="ABC_tran"/>
    <property type="match status" value="1"/>
</dbReference>
<keyword evidence="8" id="KW-1185">Reference proteome</keyword>
<dbReference type="PANTHER" id="PTHR42794:SF1">
    <property type="entry name" value="HEMIN IMPORT ATP-BINDING PROTEIN HMUV"/>
    <property type="match status" value="1"/>
</dbReference>
<dbReference type="GO" id="GO:0016887">
    <property type="term" value="F:ATP hydrolysis activity"/>
    <property type="evidence" value="ECO:0007669"/>
    <property type="project" value="InterPro"/>
</dbReference>
<keyword evidence="2" id="KW-0547">Nucleotide-binding</keyword>
<dbReference type="GO" id="GO:0005524">
    <property type="term" value="F:ATP binding"/>
    <property type="evidence" value="ECO:0007669"/>
    <property type="project" value="UniProtKB-KW"/>
</dbReference>
<dbReference type="InterPro" id="IPR027417">
    <property type="entry name" value="P-loop_NTPase"/>
</dbReference>
<dbReference type="InterPro" id="IPR017871">
    <property type="entry name" value="ABC_transporter-like_CS"/>
</dbReference>
<dbReference type="InterPro" id="IPR003593">
    <property type="entry name" value="AAA+_ATPase"/>
</dbReference>
<keyword evidence="3 7" id="KW-0067">ATP-binding</keyword>
<reference evidence="7 8" key="1">
    <citation type="submission" date="2016-11" db="EMBL/GenBank/DDBJ databases">
        <authorList>
            <person name="Jaros S."/>
            <person name="Januszkiewicz K."/>
            <person name="Wedrychowicz H."/>
        </authorList>
    </citation>
    <scope>NUCLEOTIDE SEQUENCE [LARGE SCALE GENOMIC DNA]</scope>
    <source>
        <strain evidence="7 8">CGMCC 1.7049</strain>
    </source>
</reference>
<proteinExistence type="predicted"/>
<accession>A0A1M5PDD3</accession>
<feature type="domain" description="ABC transporter" evidence="6">
    <location>
        <begin position="2"/>
        <end position="241"/>
    </location>
</feature>
<dbReference type="PROSITE" id="PS00211">
    <property type="entry name" value="ABC_TRANSPORTER_1"/>
    <property type="match status" value="1"/>
</dbReference>
<dbReference type="PANTHER" id="PTHR42794">
    <property type="entry name" value="HEMIN IMPORT ATP-BINDING PROTEIN HMUV"/>
    <property type="match status" value="1"/>
</dbReference>
<evidence type="ECO:0000313" key="8">
    <source>
        <dbReference type="Proteomes" id="UP000199758"/>
    </source>
</evidence>
<evidence type="ECO:0000256" key="2">
    <source>
        <dbReference type="ARBA" id="ARBA00022741"/>
    </source>
</evidence>
<dbReference type="Proteomes" id="UP000199758">
    <property type="component" value="Unassembled WGS sequence"/>
</dbReference>
<sequence>MLEALHVGVRCDGRRLLDDVSIQLRPRRFHALLGPNGAGKSTLLQILAGDREPDEGKAQLDGVALSSWPLSALARRRAVLPQHDNLRFALRVDDVVRLGRLPWDEAPGEAQSRLVEQCLNSVGLAGMASRAYPSLSGGERARAQLARVLAQLSGGEETSTTYLLLDEPTANLDLAHQHHCLRRLRQFVDQGGAVLAILHDPNQASCYADDVTLIKTGRIQCSGKAADVLTSAALSTLYDTDLRVIDQGWIVPGGAIETANSRLK</sequence>
<evidence type="ECO:0000256" key="3">
    <source>
        <dbReference type="ARBA" id="ARBA00022840"/>
    </source>
</evidence>
<dbReference type="CDD" id="cd03214">
    <property type="entry name" value="ABC_Iron-Siderophores_B12_Hemin"/>
    <property type="match status" value="1"/>
</dbReference>
<dbReference type="AlphaFoldDB" id="A0A1M5PDD3"/>
<organism evidence="7 8">
    <name type="scientific">Hydrocarboniphaga daqingensis</name>
    <dbReference type="NCBI Taxonomy" id="490188"/>
    <lineage>
        <taxon>Bacteria</taxon>
        <taxon>Pseudomonadati</taxon>
        <taxon>Pseudomonadota</taxon>
        <taxon>Gammaproteobacteria</taxon>
        <taxon>Nevskiales</taxon>
        <taxon>Nevskiaceae</taxon>
        <taxon>Hydrocarboniphaga</taxon>
    </lineage>
</organism>
<dbReference type="Gene3D" id="3.40.50.300">
    <property type="entry name" value="P-loop containing nucleotide triphosphate hydrolases"/>
    <property type="match status" value="1"/>
</dbReference>
<evidence type="ECO:0000313" key="7">
    <source>
        <dbReference type="EMBL" id="SHG99791.1"/>
    </source>
</evidence>
<dbReference type="PROSITE" id="PS50893">
    <property type="entry name" value="ABC_TRANSPORTER_2"/>
    <property type="match status" value="1"/>
</dbReference>
<comment type="function">
    <text evidence="5">Part of the ABC transporter complex HmuTUV involved in hemin import. Responsible for energy coupling to the transport system.</text>
</comment>
<dbReference type="OrthoDB" id="6461291at2"/>
<name>A0A1M5PDD3_9GAMM</name>
<keyword evidence="1" id="KW-0813">Transport</keyword>
<dbReference type="NCBIfam" id="NF010068">
    <property type="entry name" value="PRK13548.1"/>
    <property type="match status" value="1"/>
</dbReference>
<dbReference type="STRING" id="490188.SAMN04488068_2176"/>
<evidence type="ECO:0000259" key="6">
    <source>
        <dbReference type="PROSITE" id="PS50893"/>
    </source>
</evidence>
<evidence type="ECO:0000256" key="5">
    <source>
        <dbReference type="ARBA" id="ARBA00037066"/>
    </source>
</evidence>
<evidence type="ECO:0000256" key="1">
    <source>
        <dbReference type="ARBA" id="ARBA00022448"/>
    </source>
</evidence>
<gene>
    <name evidence="7" type="ORF">SAMN04488068_2176</name>
</gene>